<dbReference type="EMBL" id="PXNS01000008">
    <property type="protein sequence ID" value="PTL93589.1"/>
    <property type="molecule type" value="Genomic_DNA"/>
</dbReference>
<accession>A0ABX5IU46</accession>
<organism evidence="1 2">
    <name type="scientific">Halomonas litopenaei</name>
    <dbReference type="NCBI Taxonomy" id="2109328"/>
    <lineage>
        <taxon>Bacteria</taxon>
        <taxon>Pseudomonadati</taxon>
        <taxon>Pseudomonadota</taxon>
        <taxon>Gammaproteobacteria</taxon>
        <taxon>Oceanospirillales</taxon>
        <taxon>Halomonadaceae</taxon>
        <taxon>Halomonas</taxon>
    </lineage>
</organism>
<evidence type="ECO:0000313" key="1">
    <source>
        <dbReference type="EMBL" id="PTL93589.1"/>
    </source>
</evidence>
<comment type="caution">
    <text evidence="1">The sequence shown here is derived from an EMBL/GenBank/DDBJ whole genome shotgun (WGS) entry which is preliminary data.</text>
</comment>
<dbReference type="Proteomes" id="UP000241895">
    <property type="component" value="Unassembled WGS sequence"/>
</dbReference>
<sequence length="107" mass="11797">MTDPMVGKTFEFSCDGTTWGVVFENATRMRHRLGGTSLGDASSNQECQDISCAYLATPVDEHRIFVYGLEEQQLALRYVLDFNDMTFVGHGAFDGLSSTASGEFRPS</sequence>
<reference evidence="1 2" key="1">
    <citation type="submission" date="2018-03" db="EMBL/GenBank/DDBJ databases">
        <authorList>
            <person name="Zhou J."/>
            <person name="Li X."/>
            <person name="Xue M."/>
            <person name="Yin J."/>
        </authorList>
    </citation>
    <scope>NUCLEOTIDE SEQUENCE [LARGE SCALE GENOMIC DNA]</scope>
    <source>
        <strain evidence="1 2">SYSU ZJ2214</strain>
    </source>
</reference>
<dbReference type="RefSeq" id="WP_108133018.1">
    <property type="nucleotide sequence ID" value="NZ_CP197403.1"/>
</dbReference>
<evidence type="ECO:0000313" key="2">
    <source>
        <dbReference type="Proteomes" id="UP000241895"/>
    </source>
</evidence>
<gene>
    <name evidence="1" type="ORF">C6W88_14810</name>
</gene>
<name>A0ABX5IU46_9GAMM</name>
<proteinExistence type="predicted"/>
<keyword evidence="2" id="KW-1185">Reference proteome</keyword>
<protein>
    <submittedName>
        <fullName evidence="1">Uncharacterized protein</fullName>
    </submittedName>
</protein>